<comment type="caution">
    <text evidence="2">The sequence shown here is derived from an EMBL/GenBank/DDBJ whole genome shotgun (WGS) entry which is preliminary data.</text>
</comment>
<feature type="region of interest" description="Disordered" evidence="1">
    <location>
        <begin position="434"/>
        <end position="491"/>
    </location>
</feature>
<feature type="compositionally biased region" description="Basic and acidic residues" evidence="1">
    <location>
        <begin position="434"/>
        <end position="458"/>
    </location>
</feature>
<protein>
    <submittedName>
        <fullName evidence="2">Uncharacterized protein</fullName>
    </submittedName>
</protein>
<evidence type="ECO:0000313" key="3">
    <source>
        <dbReference type="Proteomes" id="UP001153069"/>
    </source>
</evidence>
<dbReference type="EMBL" id="CAICTM010002568">
    <property type="protein sequence ID" value="CAB9529642.1"/>
    <property type="molecule type" value="Genomic_DNA"/>
</dbReference>
<feature type="compositionally biased region" description="Acidic residues" evidence="1">
    <location>
        <begin position="462"/>
        <end position="473"/>
    </location>
</feature>
<feature type="compositionally biased region" description="Basic residues" evidence="1">
    <location>
        <begin position="479"/>
        <end position="491"/>
    </location>
</feature>
<gene>
    <name evidence="2" type="ORF">SEMRO_2570_G331550.1</name>
</gene>
<accession>A0A9N8EWV2</accession>
<evidence type="ECO:0000256" key="1">
    <source>
        <dbReference type="SAM" id="MobiDB-lite"/>
    </source>
</evidence>
<dbReference type="AlphaFoldDB" id="A0A9N8EWV2"/>
<dbReference type="Proteomes" id="UP001153069">
    <property type="component" value="Unassembled WGS sequence"/>
</dbReference>
<sequence length="491" mass="54501">MADPLEDPLDFPLVDPSTVPSLKEAHPIVAKTYEAKMENGEPPFGTVIPGLPQNTSSIDAIMDWLKQHLRRGPISKLADAKEACAEVLDNIQNTEETTIGKLLLGVARRNRGGRGNPASLCYKDNKVALASALRYDHTELRHLDNSIRGSLLDGLRIWPGASDSTLYEVEDGNPDLILIGSDPPQLATTLKKAVYLVAAVMDAHEVVDSIDKFDPEDPNKTNVKAAIDDTIYHLRTLYGFTFQASWFHPLLDLWFPRRHRRRRSRSDSPAAVADPLLEVLGAEPGEDLVEDSSSRRPAQADPEVVLDATKQLRVDTENLRAEETIDRILDALEDRQALCARMLDQNDRIMEQNDRDMGQLQLLLESLTKEGKTVDGAAAVDPRVATAELLIAEAIRIALRGLAVGERMLEHVVGVSERIIGVAEDSTAAAHRLLDHAGVPERRARPTHRRAESARERALAVSDDDDTDEDYDDGERAPAVRRRRRRANDRR</sequence>
<evidence type="ECO:0000313" key="2">
    <source>
        <dbReference type="EMBL" id="CAB9529642.1"/>
    </source>
</evidence>
<reference evidence="2" key="1">
    <citation type="submission" date="2020-06" db="EMBL/GenBank/DDBJ databases">
        <authorList>
            <consortium name="Plant Systems Biology data submission"/>
        </authorList>
    </citation>
    <scope>NUCLEOTIDE SEQUENCE</scope>
    <source>
        <strain evidence="2">D6</strain>
    </source>
</reference>
<keyword evidence="3" id="KW-1185">Reference proteome</keyword>
<organism evidence="2 3">
    <name type="scientific">Seminavis robusta</name>
    <dbReference type="NCBI Taxonomy" id="568900"/>
    <lineage>
        <taxon>Eukaryota</taxon>
        <taxon>Sar</taxon>
        <taxon>Stramenopiles</taxon>
        <taxon>Ochrophyta</taxon>
        <taxon>Bacillariophyta</taxon>
        <taxon>Bacillariophyceae</taxon>
        <taxon>Bacillariophycidae</taxon>
        <taxon>Naviculales</taxon>
        <taxon>Naviculaceae</taxon>
        <taxon>Seminavis</taxon>
    </lineage>
</organism>
<name>A0A9N8EWV2_9STRA</name>
<proteinExistence type="predicted"/>